<keyword evidence="2" id="KW-1185">Reference proteome</keyword>
<dbReference type="Proteomes" id="UP000544331">
    <property type="component" value="Unassembled WGS sequence"/>
</dbReference>
<organism evidence="1 2">
    <name type="scientific">Fusarium mundagurra</name>
    <dbReference type="NCBI Taxonomy" id="1567541"/>
    <lineage>
        <taxon>Eukaryota</taxon>
        <taxon>Fungi</taxon>
        <taxon>Dikarya</taxon>
        <taxon>Ascomycota</taxon>
        <taxon>Pezizomycotina</taxon>
        <taxon>Sordariomycetes</taxon>
        <taxon>Hypocreomycetidae</taxon>
        <taxon>Hypocreales</taxon>
        <taxon>Nectriaceae</taxon>
        <taxon>Fusarium</taxon>
        <taxon>Fusarium fujikuroi species complex</taxon>
    </lineage>
</organism>
<accession>A0A8H5XMG5</accession>
<name>A0A8H5XMG5_9HYPO</name>
<comment type="caution">
    <text evidence="1">The sequence shown here is derived from an EMBL/GenBank/DDBJ whole genome shotgun (WGS) entry which is preliminary data.</text>
</comment>
<reference evidence="1 2" key="1">
    <citation type="submission" date="2020-05" db="EMBL/GenBank/DDBJ databases">
        <title>Identification and distribution of gene clusters putatively required for synthesis of sphingolipid metabolism inhibitors in phylogenetically diverse species of the filamentous fungus Fusarium.</title>
        <authorList>
            <person name="Kim H.-S."/>
            <person name="Busman M."/>
            <person name="Brown D.W."/>
            <person name="Divon H."/>
            <person name="Uhlig S."/>
            <person name="Proctor R.H."/>
        </authorList>
    </citation>
    <scope>NUCLEOTIDE SEQUENCE [LARGE SCALE GENOMIC DNA]</scope>
    <source>
        <strain evidence="1 2">NRRL 66235</strain>
    </source>
</reference>
<protein>
    <submittedName>
        <fullName evidence="1">Uncharacterized protein</fullName>
    </submittedName>
</protein>
<proteinExistence type="predicted"/>
<evidence type="ECO:0000313" key="1">
    <source>
        <dbReference type="EMBL" id="KAF5696100.1"/>
    </source>
</evidence>
<dbReference type="EMBL" id="JAAOAN010001269">
    <property type="protein sequence ID" value="KAF5696100.1"/>
    <property type="molecule type" value="Genomic_DNA"/>
</dbReference>
<sequence length="111" mass="11947">MGDDTDYRCFNLDMYSKLHFGLGIVSGPLGTGKLTLASAITVPMCLNPAIKHVYLIMSAASNEATNNILDSTNALTKSSIKKFTDDGASANQLMVAPGYSSKRSRRRVSEL</sequence>
<gene>
    <name evidence="1" type="ORF">FMUND_15785</name>
</gene>
<dbReference type="AlphaFoldDB" id="A0A8H5XMG5"/>
<evidence type="ECO:0000313" key="2">
    <source>
        <dbReference type="Proteomes" id="UP000544331"/>
    </source>
</evidence>
<dbReference type="OrthoDB" id="6513042at2759"/>